<evidence type="ECO:0000313" key="3">
    <source>
        <dbReference type="EMBL" id="NKE71382.1"/>
    </source>
</evidence>
<dbReference type="Gene3D" id="1.10.10.1320">
    <property type="entry name" value="Anti-sigma factor, zinc-finger domain"/>
    <property type="match status" value="1"/>
</dbReference>
<dbReference type="InterPro" id="IPR027383">
    <property type="entry name" value="Znf_put"/>
</dbReference>
<accession>A0A7X6DQ89</accession>
<protein>
    <recommendedName>
        <fullName evidence="2">Putative zinc-finger domain-containing protein</fullName>
    </recommendedName>
</protein>
<dbReference type="Proteomes" id="UP000534783">
    <property type="component" value="Unassembled WGS sequence"/>
</dbReference>
<feature type="transmembrane region" description="Helical" evidence="1">
    <location>
        <begin position="96"/>
        <end position="117"/>
    </location>
</feature>
<keyword evidence="1" id="KW-0812">Transmembrane</keyword>
<evidence type="ECO:0000259" key="2">
    <source>
        <dbReference type="Pfam" id="PF13490"/>
    </source>
</evidence>
<dbReference type="Pfam" id="PF13490">
    <property type="entry name" value="zf-HC2"/>
    <property type="match status" value="1"/>
</dbReference>
<name>A0A7X6DQ89_9BACT</name>
<sequence>MYDCQTMTKLLYPYLDNELDVKEALRVQIHLDECAPCRGRFEKERSFLEELRGGIPAEPAPASLRGRIREEIADEVPAGEARFRWGSRFGAGWGSAVRVASLLAVFFLFGAGGFFLFSKPAEHPEALTWVDLAVEAHAAVVADQKGLDVRESDPAALSAWFEGKVDVPFTLPAGSGSIEMIGGRIEQVGALRVPLIVFRTEGGLSSLLLGPAQPMAVGDKAAERGTLSFYTLRHHGYDVIAWSDANVSYLLVADQLRAAKEGCLLCHADEPDRNLM</sequence>
<gene>
    <name evidence="3" type="ORF">MNODULE_11590</name>
</gene>
<dbReference type="AlphaFoldDB" id="A0A7X6DQ89"/>
<evidence type="ECO:0000256" key="1">
    <source>
        <dbReference type="SAM" id="Phobius"/>
    </source>
</evidence>
<keyword evidence="1" id="KW-0472">Membrane</keyword>
<organism evidence="3 4">
    <name type="scientific">Candidatus Manganitrophus noduliformans</name>
    <dbReference type="NCBI Taxonomy" id="2606439"/>
    <lineage>
        <taxon>Bacteria</taxon>
        <taxon>Pseudomonadati</taxon>
        <taxon>Nitrospirota</taxon>
        <taxon>Nitrospiria</taxon>
        <taxon>Candidatus Troglogloeales</taxon>
        <taxon>Candidatus Manganitrophaceae</taxon>
        <taxon>Candidatus Manganitrophus</taxon>
    </lineage>
</organism>
<feature type="domain" description="Putative zinc-finger" evidence="2">
    <location>
        <begin position="4"/>
        <end position="38"/>
    </location>
</feature>
<dbReference type="EMBL" id="VTOW01000002">
    <property type="protein sequence ID" value="NKE71382.1"/>
    <property type="molecule type" value="Genomic_DNA"/>
</dbReference>
<comment type="caution">
    <text evidence="3">The sequence shown here is derived from an EMBL/GenBank/DDBJ whole genome shotgun (WGS) entry which is preliminary data.</text>
</comment>
<proteinExistence type="predicted"/>
<keyword evidence="4" id="KW-1185">Reference proteome</keyword>
<evidence type="ECO:0000313" key="4">
    <source>
        <dbReference type="Proteomes" id="UP000534783"/>
    </source>
</evidence>
<keyword evidence="1" id="KW-1133">Transmembrane helix</keyword>
<reference evidence="3 4" key="1">
    <citation type="journal article" date="2020" name="Nature">
        <title>Bacterial chemolithoautotrophy via manganese oxidation.</title>
        <authorList>
            <person name="Yu H."/>
            <person name="Leadbetter J.R."/>
        </authorList>
    </citation>
    <scope>NUCLEOTIDE SEQUENCE [LARGE SCALE GENOMIC DNA]</scope>
    <source>
        <strain evidence="3 4">Mn-1</strain>
    </source>
</reference>
<dbReference type="RefSeq" id="WP_168059966.1">
    <property type="nucleotide sequence ID" value="NZ_VTOW01000002.1"/>
</dbReference>
<dbReference type="InterPro" id="IPR041916">
    <property type="entry name" value="Anti_sigma_zinc_sf"/>
</dbReference>